<evidence type="ECO:0000256" key="1">
    <source>
        <dbReference type="ARBA" id="ARBA00004477"/>
    </source>
</evidence>
<comment type="catalytic activity">
    <reaction evidence="9">
        <text>L-seryl-[pyruvate dehydrogenase E1 alpha subunit] + ATP = O-phospho-L-seryl-[pyruvate dehydrogenase E1 alpha subunit] + ADP + H(+)</text>
        <dbReference type="Rhea" id="RHEA:23052"/>
        <dbReference type="Rhea" id="RHEA-COMP:13689"/>
        <dbReference type="Rhea" id="RHEA-COMP:13690"/>
        <dbReference type="ChEBI" id="CHEBI:15378"/>
        <dbReference type="ChEBI" id="CHEBI:29999"/>
        <dbReference type="ChEBI" id="CHEBI:30616"/>
        <dbReference type="ChEBI" id="CHEBI:83421"/>
        <dbReference type="ChEBI" id="CHEBI:456216"/>
        <dbReference type="EC" id="2.7.11.2"/>
    </reaction>
</comment>
<evidence type="ECO:0000256" key="9">
    <source>
        <dbReference type="ARBA" id="ARBA00048201"/>
    </source>
</evidence>
<reference evidence="13" key="1">
    <citation type="submission" date="2025-08" db="UniProtKB">
        <authorList>
            <consortium name="RefSeq"/>
        </authorList>
    </citation>
    <scope>IDENTIFICATION</scope>
</reference>
<gene>
    <name evidence="13" type="primary">LOC110763836</name>
</gene>
<dbReference type="KEGG" id="pavi:110763836"/>
<organism evidence="12 13">
    <name type="scientific">Prunus avium</name>
    <name type="common">Cherry</name>
    <name type="synonym">Cerasus avium</name>
    <dbReference type="NCBI Taxonomy" id="42229"/>
    <lineage>
        <taxon>Eukaryota</taxon>
        <taxon>Viridiplantae</taxon>
        <taxon>Streptophyta</taxon>
        <taxon>Embryophyta</taxon>
        <taxon>Tracheophyta</taxon>
        <taxon>Spermatophyta</taxon>
        <taxon>Magnoliopsida</taxon>
        <taxon>eudicotyledons</taxon>
        <taxon>Gunneridae</taxon>
        <taxon>Pentapetalae</taxon>
        <taxon>rosids</taxon>
        <taxon>fabids</taxon>
        <taxon>Rosales</taxon>
        <taxon>Rosaceae</taxon>
        <taxon>Amygdaloideae</taxon>
        <taxon>Amygdaleae</taxon>
        <taxon>Prunus</taxon>
    </lineage>
</organism>
<dbReference type="EC" id="2.7.11.-" evidence="10"/>
<evidence type="ECO:0000256" key="2">
    <source>
        <dbReference type="ARBA" id="ARBA00006155"/>
    </source>
</evidence>
<dbReference type="PANTHER" id="PTHR11947:SF3">
    <property type="entry name" value="[PYRUVATE DEHYDROGENASE (ACETYL-TRANSFERRING)] KINASE, MITOCHONDRIAL"/>
    <property type="match status" value="1"/>
</dbReference>
<dbReference type="InterPro" id="IPR036784">
    <property type="entry name" value="AK/P_DHK_N_sf"/>
</dbReference>
<evidence type="ECO:0000256" key="7">
    <source>
        <dbReference type="ARBA" id="ARBA00022840"/>
    </source>
</evidence>
<accession>A0A6P5T5H6</accession>
<dbReference type="FunFam" id="1.20.140.20:FF:000003">
    <property type="entry name" value="[Pyruvate dehydrogenase (Acetyl-transferring)] kinase, mitochondrial"/>
    <property type="match status" value="1"/>
</dbReference>
<evidence type="ECO:0000256" key="3">
    <source>
        <dbReference type="ARBA" id="ARBA00022679"/>
    </source>
</evidence>
<dbReference type="InterPro" id="IPR003594">
    <property type="entry name" value="HATPase_dom"/>
</dbReference>
<dbReference type="CDD" id="cd16929">
    <property type="entry name" value="HATPase_PDK-like"/>
    <property type="match status" value="1"/>
</dbReference>
<comment type="similarity">
    <text evidence="2 10">Belongs to the PDK/BCKDK protein kinase family.</text>
</comment>
<keyword evidence="6" id="KW-0256">Endoplasmic reticulum</keyword>
<dbReference type="SMART" id="SM00387">
    <property type="entry name" value="HATPase_c"/>
    <property type="match status" value="1"/>
</dbReference>
<dbReference type="Proteomes" id="UP000515124">
    <property type="component" value="Unplaced"/>
</dbReference>
<dbReference type="PANTHER" id="PTHR11947">
    <property type="entry name" value="PYRUVATE DEHYDROGENASE KINASE"/>
    <property type="match status" value="1"/>
</dbReference>
<evidence type="ECO:0000313" key="12">
    <source>
        <dbReference type="Proteomes" id="UP000515124"/>
    </source>
</evidence>
<dbReference type="GO" id="GO:0010906">
    <property type="term" value="P:regulation of glucose metabolic process"/>
    <property type="evidence" value="ECO:0007669"/>
    <property type="project" value="TreeGrafter"/>
</dbReference>
<evidence type="ECO:0000256" key="4">
    <source>
        <dbReference type="ARBA" id="ARBA00022741"/>
    </source>
</evidence>
<dbReference type="GeneID" id="110763836"/>
<dbReference type="InterPro" id="IPR005467">
    <property type="entry name" value="His_kinase_dom"/>
</dbReference>
<dbReference type="Pfam" id="PF02518">
    <property type="entry name" value="HATPase_c"/>
    <property type="match status" value="1"/>
</dbReference>
<dbReference type="Gene3D" id="1.20.140.20">
    <property type="entry name" value="Alpha-ketoacid/pyruvate dehydrogenase kinase, N-terminal domain"/>
    <property type="match status" value="1"/>
</dbReference>
<keyword evidence="5 10" id="KW-0418">Kinase</keyword>
<dbReference type="InterPro" id="IPR039028">
    <property type="entry name" value="BCKD/PDK"/>
</dbReference>
<evidence type="ECO:0000256" key="10">
    <source>
        <dbReference type="RuleBase" id="RU366032"/>
    </source>
</evidence>
<dbReference type="GO" id="GO:0005759">
    <property type="term" value="C:mitochondrial matrix"/>
    <property type="evidence" value="ECO:0007669"/>
    <property type="project" value="UniProtKB-SubCell"/>
</dbReference>
<keyword evidence="4 10" id="KW-0547">Nucleotide-binding</keyword>
<evidence type="ECO:0000256" key="8">
    <source>
        <dbReference type="ARBA" id="ARBA00023128"/>
    </source>
</evidence>
<protein>
    <recommendedName>
        <fullName evidence="10">Protein-serine/threonine kinase</fullName>
        <ecNumber evidence="10">2.7.11.-</ecNumber>
    </recommendedName>
</protein>
<dbReference type="AlphaFoldDB" id="A0A6P5T5H6"/>
<dbReference type="RefSeq" id="XP_021822415.1">
    <property type="nucleotide sequence ID" value="XM_021966723.1"/>
</dbReference>
<dbReference type="Gene3D" id="3.30.565.10">
    <property type="entry name" value="Histidine kinase-like ATPase, C-terminal domain"/>
    <property type="match status" value="1"/>
</dbReference>
<keyword evidence="3 10" id="KW-0808">Transferase</keyword>
<dbReference type="SUPFAM" id="SSF55874">
    <property type="entry name" value="ATPase domain of HSP90 chaperone/DNA topoisomerase II/histidine kinase"/>
    <property type="match status" value="1"/>
</dbReference>
<evidence type="ECO:0000259" key="11">
    <source>
        <dbReference type="PROSITE" id="PS50109"/>
    </source>
</evidence>
<evidence type="ECO:0000256" key="5">
    <source>
        <dbReference type="ARBA" id="ARBA00022777"/>
    </source>
</evidence>
<keyword evidence="13" id="KW-0670">Pyruvate</keyword>
<proteinExistence type="inferred from homology"/>
<dbReference type="InterPro" id="IPR004358">
    <property type="entry name" value="Sig_transdc_His_kin-like_C"/>
</dbReference>
<dbReference type="GO" id="GO:0005524">
    <property type="term" value="F:ATP binding"/>
    <property type="evidence" value="ECO:0007669"/>
    <property type="project" value="UniProtKB-UniRule"/>
</dbReference>
<evidence type="ECO:0000313" key="13">
    <source>
        <dbReference type="RefSeq" id="XP_021822415.1"/>
    </source>
</evidence>
<keyword evidence="12" id="KW-1185">Reference proteome</keyword>
<dbReference type="FunFam" id="3.30.565.10:FF:000065">
    <property type="entry name" value="[Pyruvate dehydrogenase (Acetyl-transferring)] kinase mitochondrial"/>
    <property type="match status" value="1"/>
</dbReference>
<name>A0A6P5T5H6_PRUAV</name>
<dbReference type="InterPro" id="IPR018955">
    <property type="entry name" value="BCDHK/PDK_N"/>
</dbReference>
<dbReference type="InterPro" id="IPR036890">
    <property type="entry name" value="HATPase_C_sf"/>
</dbReference>
<evidence type="ECO:0000256" key="6">
    <source>
        <dbReference type="ARBA" id="ARBA00022824"/>
    </source>
</evidence>
<feature type="domain" description="Histidine kinase" evidence="11">
    <location>
        <begin position="237"/>
        <end position="366"/>
    </location>
</feature>
<dbReference type="PRINTS" id="PR00344">
    <property type="entry name" value="BCTRLSENSOR"/>
</dbReference>
<dbReference type="GO" id="GO:0004740">
    <property type="term" value="F:pyruvate dehydrogenase (acetyl-transferring) kinase activity"/>
    <property type="evidence" value="ECO:0007669"/>
    <property type="project" value="UniProtKB-EC"/>
</dbReference>
<dbReference type="SUPFAM" id="SSF69012">
    <property type="entry name" value="alpha-ketoacid dehydrogenase kinase, N-terminal domain"/>
    <property type="match status" value="1"/>
</dbReference>
<comment type="subcellular location">
    <subcellularLocation>
        <location evidence="1">Endoplasmic reticulum membrane</location>
        <topology evidence="1">Multi-pass membrane protein</topology>
    </subcellularLocation>
    <subcellularLocation>
        <location evidence="10">Mitochondrion matrix</location>
    </subcellularLocation>
</comment>
<keyword evidence="7 10" id="KW-0067">ATP-binding</keyword>
<sequence>MAVKKACESFSKSLINEVQRWGCMKQTGVSLRYMMEFGSRPTPRNFIISAQFLHKELPIRIARRAIELEALPYGLSEKPAVLKVRDWYLDSFRDLRSFPDIKDANDEKEFTQMIKAIKVRHNNVVPMMALGVQQLKKGINPRIVYEDLDEIHQFLDRFYMSRIGIRMLIGQHVELHNPNPPPHVVGYIHTKMSPVEVARNASEDARAICQREYGSAPNVKIYGDPDFTFPFYNRYVPTHLHTMVFELVKNSLRAVQERYMDSDKVAPRVRIIVADGIEDVTIKVSDEGGGIPRSGLPKIFTYLYSTARNPLDEHSEISEADAVTMAGYGYGLPISRLYARYFGGDLQIISMEGYGTDAYLHLSRLGDSQEPLP</sequence>
<dbReference type="PROSITE" id="PS50109">
    <property type="entry name" value="HIS_KIN"/>
    <property type="match status" value="1"/>
</dbReference>
<keyword evidence="8 10" id="KW-0496">Mitochondrion</keyword>
<dbReference type="GO" id="GO:0005789">
    <property type="term" value="C:endoplasmic reticulum membrane"/>
    <property type="evidence" value="ECO:0007669"/>
    <property type="project" value="UniProtKB-SubCell"/>
</dbReference>
<dbReference type="Pfam" id="PF10436">
    <property type="entry name" value="BCDHK_Adom3"/>
    <property type="match status" value="1"/>
</dbReference>